<reference evidence="4 5" key="1">
    <citation type="journal article" date="2015" name="Genome Biol. Evol.">
        <title>Phylogenomic analyses indicate that early fungi evolved digesting cell walls of algal ancestors of land plants.</title>
        <authorList>
            <person name="Chang Y."/>
            <person name="Wang S."/>
            <person name="Sekimoto S."/>
            <person name="Aerts A.L."/>
            <person name="Choi C."/>
            <person name="Clum A."/>
            <person name="LaButti K.M."/>
            <person name="Lindquist E.A."/>
            <person name="Yee Ngan C."/>
            <person name="Ohm R.A."/>
            <person name="Salamov A.A."/>
            <person name="Grigoriev I.V."/>
            <person name="Spatafora J.W."/>
            <person name="Berbee M.L."/>
        </authorList>
    </citation>
    <scope>NUCLEOTIDE SEQUENCE [LARGE SCALE GENOMIC DNA]</scope>
    <source>
        <strain evidence="4 5">JEL478</strain>
    </source>
</reference>
<feature type="coiled-coil region" evidence="2">
    <location>
        <begin position="224"/>
        <end position="281"/>
    </location>
</feature>
<feature type="coiled-coil region" evidence="2">
    <location>
        <begin position="808"/>
        <end position="944"/>
    </location>
</feature>
<accession>A0A139AL89</accession>
<evidence type="ECO:0008006" key="6">
    <source>
        <dbReference type="Google" id="ProtNLM"/>
    </source>
</evidence>
<dbReference type="OrthoDB" id="75801at2759"/>
<feature type="coiled-coil region" evidence="2">
    <location>
        <begin position="308"/>
        <end position="384"/>
    </location>
</feature>
<keyword evidence="1 2" id="KW-0175">Coiled coil</keyword>
<keyword evidence="5" id="KW-1185">Reference proteome</keyword>
<feature type="compositionally biased region" description="Pro residues" evidence="3">
    <location>
        <begin position="1"/>
        <end position="11"/>
    </location>
</feature>
<feature type="compositionally biased region" description="Low complexity" evidence="3">
    <location>
        <begin position="12"/>
        <end position="40"/>
    </location>
</feature>
<feature type="compositionally biased region" description="Pro residues" evidence="3">
    <location>
        <begin position="41"/>
        <end position="51"/>
    </location>
</feature>
<evidence type="ECO:0000256" key="3">
    <source>
        <dbReference type="SAM" id="MobiDB-lite"/>
    </source>
</evidence>
<dbReference type="Proteomes" id="UP000070544">
    <property type="component" value="Unassembled WGS sequence"/>
</dbReference>
<dbReference type="AlphaFoldDB" id="A0A139AL89"/>
<feature type="coiled-coil region" evidence="2">
    <location>
        <begin position="1013"/>
        <end position="1054"/>
    </location>
</feature>
<feature type="region of interest" description="Disordered" evidence="3">
    <location>
        <begin position="1"/>
        <end position="74"/>
    </location>
</feature>
<name>A0A139AL89_GONPJ</name>
<proteinExistence type="predicted"/>
<evidence type="ECO:0000313" key="4">
    <source>
        <dbReference type="EMBL" id="KXS17557.1"/>
    </source>
</evidence>
<dbReference type="PANTHER" id="PTHR18870:SF9">
    <property type="entry name" value="PROTEIN TAG-278-RELATED"/>
    <property type="match status" value="1"/>
</dbReference>
<protein>
    <recommendedName>
        <fullName evidence="6">Protein FAM184A/B N-terminal domain-containing protein</fullName>
    </recommendedName>
</protein>
<dbReference type="PANTHER" id="PTHR18870">
    <property type="entry name" value="PROTEIN TAG-278-RELATED"/>
    <property type="match status" value="1"/>
</dbReference>
<feature type="coiled-coil region" evidence="2">
    <location>
        <begin position="122"/>
        <end position="177"/>
    </location>
</feature>
<feature type="coiled-coil region" evidence="2">
    <location>
        <begin position="731"/>
        <end position="762"/>
    </location>
</feature>
<dbReference type="EMBL" id="KQ965746">
    <property type="protein sequence ID" value="KXS17557.1"/>
    <property type="molecule type" value="Genomic_DNA"/>
</dbReference>
<evidence type="ECO:0000256" key="1">
    <source>
        <dbReference type="ARBA" id="ARBA00023054"/>
    </source>
</evidence>
<evidence type="ECO:0000256" key="2">
    <source>
        <dbReference type="SAM" id="Coils"/>
    </source>
</evidence>
<sequence>MSTGPGPPSGARPPRAGSITKLSQSPATPSNPNAPQQNQPSPQPPKQPPTPNGSNGRSTLPGGAGRFGIPPSSITPDIVYKMSKKIAQLTKVIYFLNTKQEDHVFEVQSLTSIYEDEIDTVVSEANTKLADLDTKVAAAEANMTVYEDTIKTQLEKLSRLERALDDERERSDKLERRYDMDVSLLQSQVDTVTSEAMHLQNRVDSLVACEKKLADLEVFHAKTVVEMDEAKKKALEELAAVKDKHFELQQEVWEREKGKLEDQLRGEITGLEKKIDELHENHTAEVNALNLQHDMAVAALKTAHTVTVSRLENTLSAAQERLDLAEQNIQIQSTSISRLQGTIDDLSRCLDEERNKSSALEGVVKKLEGDADERTKEMDEMRKINDDQGEAARYPRRRTQLSSNLWNFFKAISIRNHESTIQSLKLSLASSTAKLDSLLAAYATLQETHTESLADIERLKDEIGRLKVKEAELAETRKYVGKLERELERARMHSNEALNERQNEMEARIQEEINIARGDFQVKLDQQIVVEKALARKEVIADIERLETTITKLQKDLADADARTAEVTQRLTRDIQTVQEELEHKIRQGEAEFAHLKKKLDDTVRTAEAREADYQAADKVIRDLRSDIESLEIDKADMIQKMMRLDAMIKEAMRAEAAREREELEQAWQKRVAEELEKLRRELKENHSAAVETLRQELEQEHVKVIGGIQEVHTLEQQNWNDERGSMAKRLSDWEEQHVQSLDSMDRLKEQHAAELDKLTSDFASELARACTEWSLDSTARETQLRAQAALDAAGIQKWHSTEMMKLRESHSRELQQLRLQHAEATDAVIRELEARRGSEIAALMKEHVERMEVAKEMAARKEAETVLQLNVEKMAEVKEAKEELGKQLRDREEEIEKLRTAELDYVSKNTELNETIDSHSETIRTLEQSLATHNAEIGSLRQDMESKIRDAESAADKRHKEDLSRVRADHVKEAQVMLKEFERAQGFLRKRIGELEKSLDDAAAKYINRESREEDVRKIAELEEELKRRKRAIATLKDEIDHYRLELNNREANFNRIFNARPVVGVLPSADPHVRKALKQAHTRSEPALQTPKLPPLYGVPGASMELH</sequence>
<dbReference type="OMA" id="HYEEEMH"/>
<evidence type="ECO:0000313" key="5">
    <source>
        <dbReference type="Proteomes" id="UP000070544"/>
    </source>
</evidence>
<feature type="coiled-coil region" evidence="2">
    <location>
        <begin position="442"/>
        <end position="704"/>
    </location>
</feature>
<organism evidence="4 5">
    <name type="scientific">Gonapodya prolifera (strain JEL478)</name>
    <name type="common">Monoblepharis prolifera</name>
    <dbReference type="NCBI Taxonomy" id="1344416"/>
    <lineage>
        <taxon>Eukaryota</taxon>
        <taxon>Fungi</taxon>
        <taxon>Fungi incertae sedis</taxon>
        <taxon>Chytridiomycota</taxon>
        <taxon>Chytridiomycota incertae sedis</taxon>
        <taxon>Monoblepharidomycetes</taxon>
        <taxon>Monoblepharidales</taxon>
        <taxon>Gonapodyaceae</taxon>
        <taxon>Gonapodya</taxon>
    </lineage>
</organism>
<gene>
    <name evidence="4" type="ORF">M427DRAFT_30363</name>
</gene>
<feature type="region of interest" description="Disordered" evidence="3">
    <location>
        <begin position="1082"/>
        <end position="1109"/>
    </location>
</feature>